<organism evidence="5 6">
    <name type="scientific">Ancylostoma ceylanicum</name>
    <dbReference type="NCBI Taxonomy" id="53326"/>
    <lineage>
        <taxon>Eukaryota</taxon>
        <taxon>Metazoa</taxon>
        <taxon>Ecdysozoa</taxon>
        <taxon>Nematoda</taxon>
        <taxon>Chromadorea</taxon>
        <taxon>Rhabditida</taxon>
        <taxon>Rhabditina</taxon>
        <taxon>Rhabditomorpha</taxon>
        <taxon>Strongyloidea</taxon>
        <taxon>Ancylostomatidae</taxon>
        <taxon>Ancylostomatinae</taxon>
        <taxon>Ancylostoma</taxon>
    </lineage>
</organism>
<dbReference type="InterPro" id="IPR001534">
    <property type="entry name" value="Transthyretin-like"/>
</dbReference>
<reference evidence="5 6" key="1">
    <citation type="submission" date="2013-05" db="EMBL/GenBank/DDBJ databases">
        <title>Draft genome of the parasitic nematode Anyclostoma ceylanicum.</title>
        <authorList>
            <person name="Mitreva M."/>
        </authorList>
    </citation>
    <scope>NUCLEOTIDE SEQUENCE [LARGE SCALE GENOMIC DNA]</scope>
</reference>
<dbReference type="InterPro" id="IPR038479">
    <property type="entry name" value="Transthyretin-like_sf"/>
</dbReference>
<evidence type="ECO:0000256" key="1">
    <source>
        <dbReference type="ARBA" id="ARBA00004613"/>
    </source>
</evidence>
<dbReference type="Gene3D" id="2.60.40.3330">
    <property type="match status" value="1"/>
</dbReference>
<keyword evidence="3" id="KW-0964">Secreted</keyword>
<dbReference type="Pfam" id="PF01060">
    <property type="entry name" value="TTR-52"/>
    <property type="match status" value="1"/>
</dbReference>
<evidence type="ECO:0000256" key="3">
    <source>
        <dbReference type="ARBA" id="ARBA00022525"/>
    </source>
</evidence>
<keyword evidence="4" id="KW-0732">Signal</keyword>
<keyword evidence="6" id="KW-1185">Reference proteome</keyword>
<sequence length="199" mass="22780">MNAETQMLINRMEQKGSELVALEQKAARYNHVRENSIGNLDDTRRVLRENHLEVITDEKKGIGKLLQTTSAQMSTIIVFWAVIAAVTSKLQNITVEIGEITCGDDDYLDEMKLQIWDKDILSDDMLGEMYFNVTHVPRNISFYATEDEFFTMSPYLILQHSCNGTCVRSRLNIPSDYVGGVYENRRIDLNSTFDDIKPC</sequence>
<protein>
    <submittedName>
        <fullName evidence="5">Transthyretin-like family protein</fullName>
    </submittedName>
</protein>
<dbReference type="GO" id="GO:0009986">
    <property type="term" value="C:cell surface"/>
    <property type="evidence" value="ECO:0007669"/>
    <property type="project" value="InterPro"/>
</dbReference>
<evidence type="ECO:0000313" key="6">
    <source>
        <dbReference type="Proteomes" id="UP000054495"/>
    </source>
</evidence>
<comment type="subcellular location">
    <subcellularLocation>
        <location evidence="1">Secreted</location>
    </subcellularLocation>
</comment>
<evidence type="ECO:0000256" key="4">
    <source>
        <dbReference type="ARBA" id="ARBA00022729"/>
    </source>
</evidence>
<comment type="similarity">
    <text evidence="2">Belongs to the nematode transthyretin-like family.</text>
</comment>
<dbReference type="EMBL" id="KE124810">
    <property type="protein sequence ID" value="EPB78520.1"/>
    <property type="molecule type" value="Genomic_DNA"/>
</dbReference>
<dbReference type="AlphaFoldDB" id="A0A0D6M2R1"/>
<dbReference type="GO" id="GO:0005576">
    <property type="term" value="C:extracellular region"/>
    <property type="evidence" value="ECO:0007669"/>
    <property type="project" value="UniProtKB-SubCell"/>
</dbReference>
<dbReference type="Proteomes" id="UP000054495">
    <property type="component" value="Unassembled WGS sequence"/>
</dbReference>
<evidence type="ECO:0000313" key="5">
    <source>
        <dbReference type="EMBL" id="EPB78520.1"/>
    </source>
</evidence>
<accession>A0A0D6M2R1</accession>
<gene>
    <name evidence="5" type="ORF">ANCCEY_02361</name>
</gene>
<evidence type="ECO:0000256" key="2">
    <source>
        <dbReference type="ARBA" id="ARBA00010112"/>
    </source>
</evidence>
<proteinExistence type="inferred from homology"/>
<name>A0A0D6M2R1_9BILA</name>